<dbReference type="AlphaFoldDB" id="A0A0V0J280"/>
<dbReference type="InterPro" id="IPR001320">
    <property type="entry name" value="Iontro_rcpt_C"/>
</dbReference>
<keyword evidence="7 11" id="KW-0675">Receptor</keyword>
<evidence type="ECO:0000256" key="5">
    <source>
        <dbReference type="ARBA" id="ARBA00022989"/>
    </source>
</evidence>
<dbReference type="Gene3D" id="1.10.287.70">
    <property type="match status" value="1"/>
</dbReference>
<feature type="transmembrane region" description="Helical" evidence="9">
    <location>
        <begin position="377"/>
        <end position="401"/>
    </location>
</feature>
<keyword evidence="8" id="KW-0325">Glycoprotein</keyword>
<dbReference type="GO" id="GO:0005886">
    <property type="term" value="C:plasma membrane"/>
    <property type="evidence" value="ECO:0007669"/>
    <property type="project" value="UniProtKB-SubCell"/>
</dbReference>
<dbReference type="GO" id="GO:0050906">
    <property type="term" value="P:detection of stimulus involved in sensory perception"/>
    <property type="evidence" value="ECO:0007669"/>
    <property type="project" value="UniProtKB-ARBA"/>
</dbReference>
<keyword evidence="6 9" id="KW-0472">Membrane</keyword>
<feature type="domain" description="Ionotropic glutamate receptor C-terminal" evidence="10">
    <location>
        <begin position="317"/>
        <end position="546"/>
    </location>
</feature>
<gene>
    <name evidence="11" type="primary">IR</name>
</gene>
<evidence type="ECO:0000256" key="7">
    <source>
        <dbReference type="ARBA" id="ARBA00023170"/>
    </source>
</evidence>
<keyword evidence="4 9" id="KW-0812">Transmembrane</keyword>
<feature type="transmembrane region" description="Helical" evidence="9">
    <location>
        <begin position="319"/>
        <end position="337"/>
    </location>
</feature>
<name>A0A0V0J280_CYDPO</name>
<dbReference type="PANTHER" id="PTHR42643:SF33">
    <property type="entry name" value="GLUTAMATE RECEPTOR 2-LIKE PROTEIN"/>
    <property type="match status" value="1"/>
</dbReference>
<evidence type="ECO:0000256" key="4">
    <source>
        <dbReference type="ARBA" id="ARBA00022692"/>
    </source>
</evidence>
<evidence type="ECO:0000256" key="3">
    <source>
        <dbReference type="ARBA" id="ARBA00022475"/>
    </source>
</evidence>
<evidence type="ECO:0000256" key="1">
    <source>
        <dbReference type="ARBA" id="ARBA00004651"/>
    </source>
</evidence>
<dbReference type="GO" id="GO:0015276">
    <property type="term" value="F:ligand-gated monoatomic ion channel activity"/>
    <property type="evidence" value="ECO:0007669"/>
    <property type="project" value="InterPro"/>
</dbReference>
<evidence type="ECO:0000313" key="11">
    <source>
        <dbReference type="EMBL" id="JAP38475.1"/>
    </source>
</evidence>
<dbReference type="PANTHER" id="PTHR42643">
    <property type="entry name" value="IONOTROPIC RECEPTOR 20A-RELATED"/>
    <property type="match status" value="1"/>
</dbReference>
<dbReference type="InterPro" id="IPR052192">
    <property type="entry name" value="Insect_Ionotropic_Sensory_Rcpt"/>
</dbReference>
<protein>
    <submittedName>
        <fullName evidence="11">Putative ionotropic receptor IR75p.1</fullName>
    </submittedName>
</protein>
<keyword evidence="5 9" id="KW-1133">Transmembrane helix</keyword>
<evidence type="ECO:0000259" key="10">
    <source>
        <dbReference type="Pfam" id="PF00060"/>
    </source>
</evidence>
<comment type="similarity">
    <text evidence="2">Belongs to the glutamate-gated ion channel (TC 1.A.10.1) family.</text>
</comment>
<evidence type="ECO:0000256" key="2">
    <source>
        <dbReference type="ARBA" id="ARBA00008685"/>
    </source>
</evidence>
<organism evidence="11">
    <name type="scientific">Cydia pomonella</name>
    <name type="common">Codling moth</name>
    <dbReference type="NCBI Taxonomy" id="82600"/>
    <lineage>
        <taxon>Eukaryota</taxon>
        <taxon>Metazoa</taxon>
        <taxon>Ecdysozoa</taxon>
        <taxon>Arthropoda</taxon>
        <taxon>Hexapoda</taxon>
        <taxon>Insecta</taxon>
        <taxon>Pterygota</taxon>
        <taxon>Neoptera</taxon>
        <taxon>Endopterygota</taxon>
        <taxon>Lepidoptera</taxon>
        <taxon>Glossata</taxon>
        <taxon>Ditrysia</taxon>
        <taxon>Tortricoidea</taxon>
        <taxon>Tortricidae</taxon>
        <taxon>Olethreutinae</taxon>
        <taxon>Grapholitini</taxon>
        <taxon>Cydia</taxon>
    </lineage>
</organism>
<sequence length="608" mass="68256">MDIWKLGAIIWLFKSHVEGRAGIGKFLTSFVDNERKPTTVVFHGICWNNSVKLHVMKELSKAGIRSSQSMSKRTSLIDHTVLLLADLNCTGTDDLIINATQRELHRLPYRWLVLSDAPRFGRSSLWDLFLVDSELVLATVDGAGYSMTEVYKPSPTSPAILTPRGTFHHVLTDTRPHRELFRRRRDLMGVPLTITNTIQESNSSIYHLLQEDSLELEHDLISKNSYTLAKVAFLTLNSTPVATFTNSFGYLQNGQWTGVIKELLEYNADIGTNVGMSQSRLKQVMFLDPLDNGRARFIFRQPALSLTANIFSLPFSPDVWIATGLSSFVAGVAYYLSTRLIKTRAEKGTVRDAYLLTMSALSQQGCEVQPRHVSARIVLWVVFTSMMALYAAYGANIVVLLQAPSTSVNSLATLAKSKLALGAADVNYNHFLFRASSDPVRNDIAKRINSDKGPKAFYGLTEGVEKIRKGLFAFHSVVEPVYRQIDRTFQEKEKCDLMELDYIGYAAFHVPGSKKSPYLELLRVTFKRLREVGIKSAVNFRYEARRPSCKESIAMFSSVGITEMRPVLIFMAYGVALSVAVTAAELLVFHANRYRLRQQRLAVQLGRI</sequence>
<evidence type="ECO:0000256" key="6">
    <source>
        <dbReference type="ARBA" id="ARBA00023136"/>
    </source>
</evidence>
<feature type="transmembrane region" description="Helical" evidence="9">
    <location>
        <begin position="567"/>
        <end position="589"/>
    </location>
</feature>
<keyword evidence="3" id="KW-1003">Cell membrane</keyword>
<dbReference type="Pfam" id="PF00060">
    <property type="entry name" value="Lig_chan"/>
    <property type="match status" value="1"/>
</dbReference>
<accession>A0A0V0J280</accession>
<proteinExistence type="inferred from homology"/>
<reference evidence="11" key="1">
    <citation type="journal article" date="2016" name="Sci. Rep.">
        <title>The chemosensory receptors of codling moth Cydia pomonella-expression in larvae and adults.</title>
        <authorList>
            <person name="Walker W.B.III."/>
            <person name="Gonzalez F."/>
            <person name="Garczynski S.F."/>
            <person name="Witzgall P."/>
        </authorList>
    </citation>
    <scope>NUCLEOTIDE SEQUENCE</scope>
</reference>
<evidence type="ECO:0000256" key="8">
    <source>
        <dbReference type="ARBA" id="ARBA00023180"/>
    </source>
</evidence>
<evidence type="ECO:0000256" key="9">
    <source>
        <dbReference type="SAM" id="Phobius"/>
    </source>
</evidence>
<comment type="subcellular location">
    <subcellularLocation>
        <location evidence="1">Cell membrane</location>
        <topology evidence="1">Multi-pass membrane protein</topology>
    </subcellularLocation>
</comment>
<dbReference type="EMBL" id="GDKB01000021">
    <property type="protein sequence ID" value="JAP38475.1"/>
    <property type="molecule type" value="Transcribed_RNA"/>
</dbReference>
<dbReference type="SUPFAM" id="SSF53850">
    <property type="entry name" value="Periplasmic binding protein-like II"/>
    <property type="match status" value="1"/>
</dbReference>